<sequence>MPTLRCKNCGSEISPTAFACEKCGWIDSEQASPPAKIRIRCPACRNELAVSLKYIGKSGKCPVCKTTITIQPCPDLNQTQTSPLGNLALAIIMAAKDCFSQMTPYIDIPDKEAKKEAEVLVFFEFVYFFMHLTNRSAVSHLTEHQIEKLHDYLGPFISSTAVDSFCAHWPKELKEGMIKDFYKKLNDAELEYSTCNELFSEENPLTGDSLFSKLARNVADLSDNSMNPLVLTLVIGSGVVVLKGLGLDALVKNTSRFLQ</sequence>
<accession>A0A5C6CXH3</accession>
<gene>
    <name evidence="1" type="ORF">Pla144_04220</name>
</gene>
<name>A0A5C6CXH3_9BACT</name>
<evidence type="ECO:0008006" key="3">
    <source>
        <dbReference type="Google" id="ProtNLM"/>
    </source>
</evidence>
<dbReference type="Proteomes" id="UP000318437">
    <property type="component" value="Unassembled WGS sequence"/>
</dbReference>
<reference evidence="1 2" key="1">
    <citation type="submission" date="2019-02" db="EMBL/GenBank/DDBJ databases">
        <title>Deep-cultivation of Planctomycetes and their phenomic and genomic characterization uncovers novel biology.</title>
        <authorList>
            <person name="Wiegand S."/>
            <person name="Jogler M."/>
            <person name="Boedeker C."/>
            <person name="Pinto D."/>
            <person name="Vollmers J."/>
            <person name="Rivas-Marin E."/>
            <person name="Kohn T."/>
            <person name="Peeters S.H."/>
            <person name="Heuer A."/>
            <person name="Rast P."/>
            <person name="Oberbeckmann S."/>
            <person name="Bunk B."/>
            <person name="Jeske O."/>
            <person name="Meyerdierks A."/>
            <person name="Storesund J.E."/>
            <person name="Kallscheuer N."/>
            <person name="Luecker S."/>
            <person name="Lage O.M."/>
            <person name="Pohl T."/>
            <person name="Merkel B.J."/>
            <person name="Hornburger P."/>
            <person name="Mueller R.-W."/>
            <person name="Bruemmer F."/>
            <person name="Labrenz M."/>
            <person name="Spormann A.M."/>
            <person name="Op Den Camp H."/>
            <person name="Overmann J."/>
            <person name="Amann R."/>
            <person name="Jetten M.S.M."/>
            <person name="Mascher T."/>
            <person name="Medema M.H."/>
            <person name="Devos D.P."/>
            <person name="Kaster A.-K."/>
            <person name="Ovreas L."/>
            <person name="Rohde M."/>
            <person name="Galperin M.Y."/>
            <person name="Jogler C."/>
        </authorList>
    </citation>
    <scope>NUCLEOTIDE SEQUENCE [LARGE SCALE GENOMIC DNA]</scope>
    <source>
        <strain evidence="1 2">Pla144</strain>
    </source>
</reference>
<dbReference type="AlphaFoldDB" id="A0A5C6CXH3"/>
<evidence type="ECO:0000313" key="2">
    <source>
        <dbReference type="Proteomes" id="UP000318437"/>
    </source>
</evidence>
<proteinExistence type="predicted"/>
<dbReference type="EMBL" id="SJPS01000001">
    <property type="protein sequence ID" value="TWU29643.1"/>
    <property type="molecule type" value="Genomic_DNA"/>
</dbReference>
<organism evidence="1 2">
    <name type="scientific">Bythopirellula polymerisocia</name>
    <dbReference type="NCBI Taxonomy" id="2528003"/>
    <lineage>
        <taxon>Bacteria</taxon>
        <taxon>Pseudomonadati</taxon>
        <taxon>Planctomycetota</taxon>
        <taxon>Planctomycetia</taxon>
        <taxon>Pirellulales</taxon>
        <taxon>Lacipirellulaceae</taxon>
        <taxon>Bythopirellula</taxon>
    </lineage>
</organism>
<evidence type="ECO:0000313" key="1">
    <source>
        <dbReference type="EMBL" id="TWU29643.1"/>
    </source>
</evidence>
<protein>
    <recommendedName>
        <fullName evidence="3">Double zinc ribbon</fullName>
    </recommendedName>
</protein>
<comment type="caution">
    <text evidence="1">The sequence shown here is derived from an EMBL/GenBank/DDBJ whole genome shotgun (WGS) entry which is preliminary data.</text>
</comment>
<keyword evidence="2" id="KW-1185">Reference proteome</keyword>